<keyword evidence="3" id="KW-1185">Reference proteome</keyword>
<name>A0A2T6B9C2_9RHOB</name>
<dbReference type="OrthoDB" id="4547336at2"/>
<dbReference type="GO" id="GO:0006400">
    <property type="term" value="P:tRNA modification"/>
    <property type="evidence" value="ECO:0007669"/>
    <property type="project" value="InterPro"/>
</dbReference>
<reference evidence="2 3" key="1">
    <citation type="submission" date="2018-04" db="EMBL/GenBank/DDBJ databases">
        <title>Genomic Encyclopedia of Archaeal and Bacterial Type Strains, Phase II (KMG-II): from individual species to whole genera.</title>
        <authorList>
            <person name="Goeker M."/>
        </authorList>
    </citation>
    <scope>NUCLEOTIDE SEQUENCE [LARGE SCALE GENOMIC DNA]</scope>
    <source>
        <strain evidence="2 3">DSM 21823</strain>
    </source>
</reference>
<dbReference type="AlphaFoldDB" id="A0A2T6B9C2"/>
<dbReference type="PANTHER" id="PTHR12729">
    <property type="entry name" value="TRNA(HIS) GUANYLYLTRANSFERASE-RELATED"/>
    <property type="match status" value="1"/>
</dbReference>
<dbReference type="GO" id="GO:0000287">
    <property type="term" value="F:magnesium ion binding"/>
    <property type="evidence" value="ECO:0007669"/>
    <property type="project" value="InterPro"/>
</dbReference>
<protein>
    <submittedName>
        <fullName evidence="2">tRNAHis guanylyltransferase</fullName>
    </submittedName>
</protein>
<keyword evidence="2" id="KW-0548">Nucleotidyltransferase</keyword>
<evidence type="ECO:0000313" key="2">
    <source>
        <dbReference type="EMBL" id="PTX52622.1"/>
    </source>
</evidence>
<sequence length="334" mass="37063">MERDAFGDRMKGYEAAEAQRTLPPDLPVLVRIDGRRFSKFTRGFRKPFDPDLSGAMRETCRLLVEETGARAGYVQSDEISLILERRHEEDALPFSGRSQKIASTCASLATALFIRALHRTRPDRALDGLPSFDARAWSVPDRTEAANAILWRVQDARKNGISAACRSVARPSEMRGLSGPEMIGLMRDRGVAFETDFAEADRLGALYQRRARYALIGQETWDRIPEGRRPDGRLVVRTLVEEVPVRRLLESGDRTALLFDMTGPSPLAGNDLVEAVRALAEPRVRAGEPEEEVLAAVRADLPGVEDQRLLLLSVRSVVNAIRSSDLPPVASSFD</sequence>
<organism evidence="2 3">
    <name type="scientific">Gemmobacter caeni</name>
    <dbReference type="NCBI Taxonomy" id="589035"/>
    <lineage>
        <taxon>Bacteria</taxon>
        <taxon>Pseudomonadati</taxon>
        <taxon>Pseudomonadota</taxon>
        <taxon>Alphaproteobacteria</taxon>
        <taxon>Rhodobacterales</taxon>
        <taxon>Paracoccaceae</taxon>
        <taxon>Gemmobacter</taxon>
    </lineage>
</organism>
<dbReference type="RefSeq" id="WP_108128032.1">
    <property type="nucleotide sequence ID" value="NZ_QBKP01000002.1"/>
</dbReference>
<dbReference type="Pfam" id="PF04446">
    <property type="entry name" value="Thg1"/>
    <property type="match status" value="1"/>
</dbReference>
<dbReference type="GO" id="GO:0008193">
    <property type="term" value="F:tRNA guanylyltransferase activity"/>
    <property type="evidence" value="ECO:0007669"/>
    <property type="project" value="InterPro"/>
</dbReference>
<evidence type="ECO:0000259" key="1">
    <source>
        <dbReference type="Pfam" id="PF04446"/>
    </source>
</evidence>
<keyword evidence="2" id="KW-0808">Transferase</keyword>
<feature type="domain" description="tRNAHis guanylyltransferase catalytic" evidence="1">
    <location>
        <begin position="8"/>
        <end position="140"/>
    </location>
</feature>
<dbReference type="InterPro" id="IPR024956">
    <property type="entry name" value="tRNAHis_GuaTrfase_cat"/>
</dbReference>
<dbReference type="Gene3D" id="3.30.70.3000">
    <property type="match status" value="1"/>
</dbReference>
<evidence type="ECO:0000313" key="3">
    <source>
        <dbReference type="Proteomes" id="UP000244224"/>
    </source>
</evidence>
<gene>
    <name evidence="2" type="ORF">C8N34_102410</name>
</gene>
<proteinExistence type="predicted"/>
<dbReference type="EMBL" id="QBKP01000002">
    <property type="protein sequence ID" value="PTX52622.1"/>
    <property type="molecule type" value="Genomic_DNA"/>
</dbReference>
<accession>A0A2T6B9C2</accession>
<dbReference type="InterPro" id="IPR007537">
    <property type="entry name" value="tRNAHis_GuaTrfase_Thg1"/>
</dbReference>
<dbReference type="PANTHER" id="PTHR12729:SF1">
    <property type="entry name" value="TRNAHIS GUANYLYLTRANSFERASE CATALYTIC DOMAIN-CONTAINING PROTEIN"/>
    <property type="match status" value="1"/>
</dbReference>
<comment type="caution">
    <text evidence="2">The sequence shown here is derived from an EMBL/GenBank/DDBJ whole genome shotgun (WGS) entry which is preliminary data.</text>
</comment>
<dbReference type="InterPro" id="IPR038469">
    <property type="entry name" value="tRNAHis_GuaTrfase_Thg1_sf"/>
</dbReference>
<dbReference type="Proteomes" id="UP000244224">
    <property type="component" value="Unassembled WGS sequence"/>
</dbReference>